<dbReference type="Pfam" id="PF14033">
    <property type="entry name" value="DUF4246"/>
    <property type="match status" value="1"/>
</dbReference>
<dbReference type="InterPro" id="IPR049207">
    <property type="entry name" value="DUF4246_N"/>
</dbReference>
<dbReference type="EMBL" id="JPOX01000016">
    <property type="protein sequence ID" value="KFX47003.1"/>
    <property type="molecule type" value="Genomic_DNA"/>
</dbReference>
<accession>A0A093XP94</accession>
<comment type="caution">
    <text evidence="3">The sequence shown here is derived from an EMBL/GenBank/DDBJ whole genome shotgun (WGS) entry which is preliminary data.</text>
</comment>
<dbReference type="AlphaFoldDB" id="A0A093XP94"/>
<proteinExistence type="predicted"/>
<sequence length="591" mass="67981">MAPPLTQETRFALPGFTLPLKWKPNEGFGSYRELFPCALDPSQMDTGGYLTFLRTKREILMMRIMNTITDKPDWDRKIYNPDITSKWATEIVDSGADVTPKMLEWIWAELKHKAEILKENGGMVTAFNPGVVISDTAISKELREDLKTAVLPLEQVPEDEKDYHPGSDQRVVDLVHPSLFPVVYGRTRILCDEILTRDGYLSWSGKTETLPQHSDPEGIVNSKLKLFSTKFQWLPCDVEFAEDDEKGCRIISYINNLQPQKHKDLYQVIEKVITKAIPLWDESLDEAVSEPKARISYESVEYLPSSDPEPDWQEDEDGYEAWHANRPIKQPEPQGDFQLLKHDLASSREPISLRKRFREKGLQIIVKLANIELTPDKPRYEGGTWHVEGQLNERICATAIYYYSTENITQSTLSFRTRADLYSFDDVDYPQSRHEFLQHVYGFGPDTNGWGDCPITQDLGDVSCHEGRLLTFPNALQHRVSPFELADKTKPGHRKILALFLVDPHIRIISTANVPPQRADWLAERDQLRATLLERKLPVELTQMVLKDLDDIPISMEEAKQYREELMEERRAVKDEQSDMFSIGSFSLCEH</sequence>
<feature type="domain" description="DUF4246" evidence="2">
    <location>
        <begin position="13"/>
        <end position="90"/>
    </location>
</feature>
<feature type="domain" description="DUF4246" evidence="1">
    <location>
        <begin position="101"/>
        <end position="524"/>
    </location>
</feature>
<dbReference type="PANTHER" id="PTHR33119">
    <property type="entry name" value="IFI3P"/>
    <property type="match status" value="1"/>
</dbReference>
<evidence type="ECO:0000259" key="1">
    <source>
        <dbReference type="Pfam" id="PF14033"/>
    </source>
</evidence>
<reference evidence="3" key="1">
    <citation type="journal article" date="2014" name="PLoS Genet.">
        <title>Signature Gene Expression Reveals Novel Clues to the Molecular Mechanisms of Dimorphic Transition in Penicillium marneffei.</title>
        <authorList>
            <person name="Yang E."/>
            <person name="Wang G."/>
            <person name="Cai J."/>
            <person name="Woo P.C."/>
            <person name="Lau S.K."/>
            <person name="Yuen K.-Y."/>
            <person name="Chow W.-N."/>
            <person name="Lin X."/>
        </authorList>
    </citation>
    <scope>NUCLEOTIDE SEQUENCE [LARGE SCALE GENOMIC DNA]</scope>
    <source>
        <strain evidence="3">PM1</strain>
    </source>
</reference>
<dbReference type="PANTHER" id="PTHR33119:SF1">
    <property type="entry name" value="FE2OG DIOXYGENASE DOMAIN-CONTAINING PROTEIN"/>
    <property type="match status" value="1"/>
</dbReference>
<gene>
    <name evidence="3" type="ORF">GQ26_0160550</name>
</gene>
<dbReference type="InterPro" id="IPR025340">
    <property type="entry name" value="DUF4246"/>
</dbReference>
<evidence type="ECO:0000259" key="2">
    <source>
        <dbReference type="Pfam" id="PF21666"/>
    </source>
</evidence>
<protein>
    <submittedName>
        <fullName evidence="3">Phosphoenolpyruvate synthase</fullName>
    </submittedName>
</protein>
<evidence type="ECO:0000313" key="3">
    <source>
        <dbReference type="EMBL" id="KFX47003.1"/>
    </source>
</evidence>
<name>A0A093XP94_TALMA</name>
<keyword evidence="3" id="KW-0670">Pyruvate</keyword>
<organism evidence="3">
    <name type="scientific">Talaromyces marneffei PM1</name>
    <dbReference type="NCBI Taxonomy" id="1077442"/>
    <lineage>
        <taxon>Eukaryota</taxon>
        <taxon>Fungi</taxon>
        <taxon>Dikarya</taxon>
        <taxon>Ascomycota</taxon>
        <taxon>Pezizomycotina</taxon>
        <taxon>Eurotiomycetes</taxon>
        <taxon>Eurotiomycetidae</taxon>
        <taxon>Eurotiales</taxon>
        <taxon>Trichocomaceae</taxon>
        <taxon>Talaromyces</taxon>
        <taxon>Talaromyces sect. Talaromyces</taxon>
    </lineage>
</organism>
<dbReference type="Pfam" id="PF21666">
    <property type="entry name" value="DUF4246_N"/>
    <property type="match status" value="1"/>
</dbReference>
<dbReference type="eggNOG" id="ENOG502QQIE">
    <property type="taxonomic scope" value="Eukaryota"/>
</dbReference>
<dbReference type="InterPro" id="IPR049192">
    <property type="entry name" value="DUF4246_C"/>
</dbReference>